<dbReference type="InterPro" id="IPR002156">
    <property type="entry name" value="RNaseH_domain"/>
</dbReference>
<dbReference type="Pfam" id="PF13456">
    <property type="entry name" value="RVT_3"/>
    <property type="match status" value="1"/>
</dbReference>
<dbReference type="Proteomes" id="UP000504610">
    <property type="component" value="Chromosome 3"/>
</dbReference>
<organism evidence="2 3">
    <name type="scientific">Raphanus sativus</name>
    <name type="common">Radish</name>
    <name type="synonym">Raphanus raphanistrum var. sativus</name>
    <dbReference type="NCBI Taxonomy" id="3726"/>
    <lineage>
        <taxon>Eukaryota</taxon>
        <taxon>Viridiplantae</taxon>
        <taxon>Streptophyta</taxon>
        <taxon>Embryophyta</taxon>
        <taxon>Tracheophyta</taxon>
        <taxon>Spermatophyta</taxon>
        <taxon>Magnoliopsida</taxon>
        <taxon>eudicotyledons</taxon>
        <taxon>Gunneridae</taxon>
        <taxon>Pentapetalae</taxon>
        <taxon>rosids</taxon>
        <taxon>malvids</taxon>
        <taxon>Brassicales</taxon>
        <taxon>Brassicaceae</taxon>
        <taxon>Brassiceae</taxon>
        <taxon>Raphanus</taxon>
    </lineage>
</organism>
<reference evidence="2" key="1">
    <citation type="journal article" date="2019" name="Database">
        <title>The radish genome database (RadishGD): an integrated information resource for radish genomics.</title>
        <authorList>
            <person name="Yu H.J."/>
            <person name="Baek S."/>
            <person name="Lee Y.J."/>
            <person name="Cho A."/>
            <person name="Mun J.H."/>
        </authorList>
    </citation>
    <scope>NUCLEOTIDE SEQUENCE [LARGE SCALE GENOMIC DNA]</scope>
    <source>
        <strain evidence="2">cv. WK10039</strain>
    </source>
</reference>
<dbReference type="PANTHER" id="PTHR33116">
    <property type="entry name" value="REVERSE TRANSCRIPTASE ZINC-BINDING DOMAIN-CONTAINING PROTEIN-RELATED-RELATED"/>
    <property type="match status" value="1"/>
</dbReference>
<dbReference type="InterPro" id="IPR036397">
    <property type="entry name" value="RNaseH_sf"/>
</dbReference>
<evidence type="ECO:0000313" key="3">
    <source>
        <dbReference type="RefSeq" id="XP_056862473.1"/>
    </source>
</evidence>
<keyword evidence="2" id="KW-1185">Reference proteome</keyword>
<gene>
    <name evidence="3" type="primary">LOC130510143</name>
</gene>
<dbReference type="Pfam" id="PF00078">
    <property type="entry name" value="RVT_1"/>
    <property type="match status" value="1"/>
</dbReference>
<dbReference type="GeneID" id="130510143"/>
<proteinExistence type="predicted"/>
<dbReference type="InterPro" id="IPR012337">
    <property type="entry name" value="RNaseH-like_sf"/>
</dbReference>
<dbReference type="InterPro" id="IPR000477">
    <property type="entry name" value="RT_dom"/>
</dbReference>
<evidence type="ECO:0000313" key="2">
    <source>
        <dbReference type="Proteomes" id="UP000504610"/>
    </source>
</evidence>
<dbReference type="SUPFAM" id="SSF53098">
    <property type="entry name" value="Ribonuclease H-like"/>
    <property type="match status" value="1"/>
</dbReference>
<protein>
    <submittedName>
        <fullName evidence="3">Uncharacterized protein LOC130510143</fullName>
    </submittedName>
</protein>
<dbReference type="PANTHER" id="PTHR33116:SF86">
    <property type="entry name" value="REVERSE TRANSCRIPTASE DOMAIN-CONTAINING PROTEIN"/>
    <property type="match status" value="1"/>
</dbReference>
<dbReference type="RefSeq" id="XP_056862473.1">
    <property type="nucleotide sequence ID" value="XM_057006493.1"/>
</dbReference>
<dbReference type="Pfam" id="PF13966">
    <property type="entry name" value="zf-RVT"/>
    <property type="match status" value="1"/>
</dbReference>
<dbReference type="Gene3D" id="3.30.420.10">
    <property type="entry name" value="Ribonuclease H-like superfamily/Ribonuclease H"/>
    <property type="match status" value="1"/>
</dbReference>
<dbReference type="KEGG" id="rsz:130510143"/>
<dbReference type="GO" id="GO:0004523">
    <property type="term" value="F:RNA-DNA hybrid ribonuclease activity"/>
    <property type="evidence" value="ECO:0007669"/>
    <property type="project" value="InterPro"/>
</dbReference>
<reference evidence="3" key="2">
    <citation type="submission" date="2025-08" db="UniProtKB">
        <authorList>
            <consortium name="RefSeq"/>
        </authorList>
    </citation>
    <scope>IDENTIFICATION</scope>
    <source>
        <tissue evidence="3">Leaf</tissue>
    </source>
</reference>
<dbReference type="OrthoDB" id="1097471at2759"/>
<dbReference type="AlphaFoldDB" id="A0A9W3DGB6"/>
<dbReference type="GO" id="GO:0003676">
    <property type="term" value="F:nucleic acid binding"/>
    <property type="evidence" value="ECO:0007669"/>
    <property type="project" value="InterPro"/>
</dbReference>
<feature type="domain" description="Reverse transcriptase" evidence="1">
    <location>
        <begin position="1"/>
        <end position="185"/>
    </location>
</feature>
<dbReference type="PROSITE" id="PS50878">
    <property type="entry name" value="RT_POL"/>
    <property type="match status" value="1"/>
</dbReference>
<evidence type="ECO:0000259" key="1">
    <source>
        <dbReference type="PROSITE" id="PS50878"/>
    </source>
</evidence>
<name>A0A9W3DGB6_RAPSA</name>
<dbReference type="InterPro" id="IPR026960">
    <property type="entry name" value="RVT-Znf"/>
</dbReference>
<sequence>MAVKTDMSKAYDRLEWNFISTVLERLGFHPIWIGLIMQCISSVTYSFLINGSPRGSVIPSRGIRQGDPLSPYIFILCSEVLSGLCNRSQEEGRIQGIQVARGSPRINHLLFADDTMFFLSASRESTTALKAILDRYEEASGQSINKDKSSITFSRKAPTELKQRVHNELQILKEGGVGKYLGLPEHFGRRKRDLFASIVDRIKQKASSWSNRHLSTAGKLVMLQSVLTPVPSHAMTCFELPVSLCKRIQSAFTRFWWDGGNGKRKMAWISWEKLTLPKDSGGLGFRDVQAFNEAFLAKISVRLIENPEGLLGRTLLSKYCPDGDLLRCKKPSGSSHGWNSILVGRDLLLKKLGWVIGDGSKIKIWEDAWLSLDEPQRPIGPPTSNTMNLVVKDLIHPETGQWNRELIQEVLPFQEQQILLLQPSTKGATDALKWLGTKDGNYTVKSGYHAAMAESKEAILEDEPTQEFDWKPTVWNLKLAPKVKMFTWKSLKGIIPVGERLLARHIAVDPRCKRCGSLESINHLLFHCPFAREVWSRSPLDESFDISGLTDLRADWTELHACKSLPPAGITTTPLVPWIMWFLWKARNKFVFENYAGNPADLLSQAIAAAREWEESQVIAVKSTLFNLPVQHEQVEAVAQTDAAWRENSQIAGLGWIIKSSEQSKEDARGVGFIPSSLIAEGLALREAIDTCRAMGLKEVRFESDSAQLIKAINGKRPSLDLYGIVEDILSMAKDFEIAVFIWISRLKNAEADVLAKNALNVFEQEVVGEFIPPPV</sequence>
<accession>A0A9W3DGB6</accession>